<feature type="signal peptide" evidence="2">
    <location>
        <begin position="1"/>
        <end position="23"/>
    </location>
</feature>
<reference evidence="3 4" key="1">
    <citation type="submission" date="2017-12" db="EMBL/GenBank/DDBJ databases">
        <title>The genome sequence of Caulobacter flavus CGMCC1 15093.</title>
        <authorList>
            <person name="Gao J."/>
            <person name="Mao X."/>
            <person name="Sun J."/>
        </authorList>
    </citation>
    <scope>NUCLEOTIDE SEQUENCE [LARGE SCALE GENOMIC DNA]</scope>
    <source>
        <strain evidence="3 4">CGMCC1 15093</strain>
    </source>
</reference>
<name>A0A2N5CPL6_9CAUL</name>
<comment type="caution">
    <text evidence="3">The sequence shown here is derived from an EMBL/GenBank/DDBJ whole genome shotgun (WGS) entry which is preliminary data.</text>
</comment>
<gene>
    <name evidence="3" type="ORF">CFHF_18300</name>
</gene>
<proteinExistence type="predicted"/>
<feature type="region of interest" description="Disordered" evidence="1">
    <location>
        <begin position="67"/>
        <end position="86"/>
    </location>
</feature>
<evidence type="ECO:0000256" key="2">
    <source>
        <dbReference type="SAM" id="SignalP"/>
    </source>
</evidence>
<organism evidence="3 4">
    <name type="scientific">Caulobacter flavus</name>
    <dbReference type="NCBI Taxonomy" id="1679497"/>
    <lineage>
        <taxon>Bacteria</taxon>
        <taxon>Pseudomonadati</taxon>
        <taxon>Pseudomonadota</taxon>
        <taxon>Alphaproteobacteria</taxon>
        <taxon>Caulobacterales</taxon>
        <taxon>Caulobacteraceae</taxon>
        <taxon>Caulobacter</taxon>
    </lineage>
</organism>
<dbReference type="RefSeq" id="WP_101714431.1">
    <property type="nucleotide sequence ID" value="NZ_PJRQ01000040.1"/>
</dbReference>
<evidence type="ECO:0000313" key="4">
    <source>
        <dbReference type="Proteomes" id="UP000234483"/>
    </source>
</evidence>
<dbReference type="PROSITE" id="PS51257">
    <property type="entry name" value="PROKAR_LIPOPROTEIN"/>
    <property type="match status" value="1"/>
</dbReference>
<evidence type="ECO:0008006" key="5">
    <source>
        <dbReference type="Google" id="ProtNLM"/>
    </source>
</evidence>
<protein>
    <recommendedName>
        <fullName evidence="5">Entry exclusion lipoprotein TrbK</fullName>
    </recommendedName>
</protein>
<feature type="chain" id="PRO_5015008390" description="Entry exclusion lipoprotein TrbK" evidence="2">
    <location>
        <begin position="24"/>
        <end position="86"/>
    </location>
</feature>
<accession>A0A2N5CPL6</accession>
<dbReference type="AlphaFoldDB" id="A0A2N5CPL6"/>
<evidence type="ECO:0000256" key="1">
    <source>
        <dbReference type="SAM" id="MobiDB-lite"/>
    </source>
</evidence>
<dbReference type="EMBL" id="PJRQ01000040">
    <property type="protein sequence ID" value="PLR09099.1"/>
    <property type="molecule type" value="Genomic_DNA"/>
</dbReference>
<keyword evidence="2" id="KW-0732">Signal</keyword>
<evidence type="ECO:0000313" key="3">
    <source>
        <dbReference type="EMBL" id="PLR09099.1"/>
    </source>
</evidence>
<dbReference type="Proteomes" id="UP000234483">
    <property type="component" value="Unassembled WGS sequence"/>
</dbReference>
<sequence>MIRRLVNPLAVAMLAAAAALALAACEPKPAAASKPVGCTAEEMRTRQARSAACHAEFQALLDRAEADRRRASTLPETRPAPARERF</sequence>